<dbReference type="AlphaFoldDB" id="B1HRF7"/>
<dbReference type="EMBL" id="CP000817">
    <property type="protein sequence ID" value="ACA40937.1"/>
    <property type="molecule type" value="Genomic_DNA"/>
</dbReference>
<organism evidence="1 2">
    <name type="scientific">Lysinibacillus sphaericus (strain C3-41)</name>
    <dbReference type="NCBI Taxonomy" id="444177"/>
    <lineage>
        <taxon>Bacteria</taxon>
        <taxon>Bacillati</taxon>
        <taxon>Bacillota</taxon>
        <taxon>Bacilli</taxon>
        <taxon>Bacillales</taxon>
        <taxon>Bacillaceae</taxon>
        <taxon>Lysinibacillus</taxon>
    </lineage>
</organism>
<dbReference type="InterPro" id="IPR036249">
    <property type="entry name" value="Thioredoxin-like_sf"/>
</dbReference>
<dbReference type="SUPFAM" id="SSF52833">
    <property type="entry name" value="Thioredoxin-like"/>
    <property type="match status" value="1"/>
</dbReference>
<evidence type="ECO:0000313" key="2">
    <source>
        <dbReference type="Proteomes" id="UP000002164"/>
    </source>
</evidence>
<protein>
    <submittedName>
        <fullName evidence="1">Putative 2Fe-2S ferredoxin</fullName>
    </submittedName>
</protein>
<proteinExistence type="predicted"/>
<accession>B1HRF7</accession>
<evidence type="ECO:0000313" key="1">
    <source>
        <dbReference type="EMBL" id="ACA40937.1"/>
    </source>
</evidence>
<gene>
    <name evidence="1" type="ordered locus">Bsph_3447</name>
</gene>
<dbReference type="EnsemblBacteria" id="ACA40937">
    <property type="protein sequence ID" value="ACA40937"/>
    <property type="gene ID" value="Bsph_3447"/>
</dbReference>
<dbReference type="CDD" id="cd02980">
    <property type="entry name" value="TRX_Fd_family"/>
    <property type="match status" value="1"/>
</dbReference>
<dbReference type="Gene3D" id="3.40.30.10">
    <property type="entry name" value="Glutaredoxin"/>
    <property type="match status" value="1"/>
</dbReference>
<reference evidence="1 2" key="1">
    <citation type="journal article" date="2008" name="J. Bacteriol.">
        <title>Complete genome sequence of the mosquitocidal bacterium Bacillus sphaericus C3-41 and comparison with those of closely related Bacillus species.</title>
        <authorList>
            <person name="Hu X."/>
            <person name="Fan W."/>
            <person name="Han B."/>
            <person name="Liu H."/>
            <person name="Zheng D."/>
            <person name="Li Q."/>
            <person name="Dong W."/>
            <person name="Yan J."/>
            <person name="Gao M."/>
            <person name="Berry C."/>
            <person name="Yuan Z."/>
        </authorList>
    </citation>
    <scope>NUCLEOTIDE SEQUENCE [LARGE SCALE GENOMIC DNA]</scope>
    <source>
        <strain evidence="1 2">C3-41</strain>
    </source>
</reference>
<dbReference type="HOGENOM" id="CLU_126515_3_0_9"/>
<name>B1HRF7_LYSSC</name>
<sequence>MHANFSEGEVEAKARICLSVYSFLFGFYKPLLFGRVKVFLFPKAKEGRHKMTTWNLEGMKTHLFICNGSSCMNKDGEEITQAIRDEIQRNALDKEIHTTRTRCNGRCKDACVVIAYPQGNWYRVPSTEHARTLVQDLHHESLHNDHVYTLREGTLQRTAQTTAIKGIEKVKEG</sequence>
<dbReference type="KEGG" id="lsp:Bsph_3447"/>
<dbReference type="Proteomes" id="UP000002164">
    <property type="component" value="Chromosome"/>
</dbReference>